<protein>
    <submittedName>
        <fullName evidence="5">ATP11 protein</fullName>
    </submittedName>
</protein>
<comment type="caution">
    <text evidence="5">The sequence shown here is derived from an EMBL/GenBank/DDBJ whole genome shotgun (WGS) entry which is preliminary data.</text>
</comment>
<evidence type="ECO:0000313" key="6">
    <source>
        <dbReference type="Proteomes" id="UP000693970"/>
    </source>
</evidence>
<reference evidence="5" key="2">
    <citation type="submission" date="2021-04" db="EMBL/GenBank/DDBJ databases">
        <authorList>
            <person name="Podell S."/>
        </authorList>
    </citation>
    <scope>NUCLEOTIDE SEQUENCE</scope>
    <source>
        <strain evidence="5">Hildebrandi</strain>
    </source>
</reference>
<dbReference type="GO" id="GO:0005739">
    <property type="term" value="C:mitochondrion"/>
    <property type="evidence" value="ECO:0007669"/>
    <property type="project" value="UniProtKB-SubCell"/>
</dbReference>
<comment type="subcellular location">
    <subcellularLocation>
        <location evidence="1">Mitochondrion</location>
    </subcellularLocation>
</comment>
<evidence type="ECO:0000256" key="4">
    <source>
        <dbReference type="ARBA" id="ARBA00023128"/>
    </source>
</evidence>
<sequence>MFAATRRLVNSSVLRRPILLTSSTNHVLFAATTSALTLPSLLFSRRNLSFSFAGPKTLDDILKKDLVKDKTPTEISDLWYTYHEGKENVHGIILDGNVAPSLLERAAISPFFIQPIFREDGYFMLVSQFMEPYHFVLAYLEDYKMDPASAQPLLTFSVFDDYATKKNLTLVRADILNRGINDEEGMKVVRAMLDHYANDDEYTFVKAFNSKPDTFDIDDFIAQQNAKWKQVTAAGSASKTIDVES</sequence>
<dbReference type="InterPro" id="IPR010591">
    <property type="entry name" value="ATP11"/>
</dbReference>
<comment type="similarity">
    <text evidence="2">Belongs to the ATP11 family.</text>
</comment>
<gene>
    <name evidence="5" type="ORF">IV203_032882</name>
</gene>
<dbReference type="Pfam" id="PF06644">
    <property type="entry name" value="ATP11"/>
    <property type="match status" value="1"/>
</dbReference>
<keyword evidence="6" id="KW-1185">Reference proteome</keyword>
<proteinExistence type="inferred from homology"/>
<organism evidence="5 6">
    <name type="scientific">Nitzschia inconspicua</name>
    <dbReference type="NCBI Taxonomy" id="303405"/>
    <lineage>
        <taxon>Eukaryota</taxon>
        <taxon>Sar</taxon>
        <taxon>Stramenopiles</taxon>
        <taxon>Ochrophyta</taxon>
        <taxon>Bacillariophyta</taxon>
        <taxon>Bacillariophyceae</taxon>
        <taxon>Bacillariophycidae</taxon>
        <taxon>Bacillariales</taxon>
        <taxon>Bacillariaceae</taxon>
        <taxon>Nitzschia</taxon>
    </lineage>
</organism>
<dbReference type="AlphaFoldDB" id="A0A9K3KL39"/>
<dbReference type="OrthoDB" id="16535at2759"/>
<name>A0A9K3KL39_9STRA</name>
<evidence type="ECO:0000313" key="5">
    <source>
        <dbReference type="EMBL" id="KAG7345351.1"/>
    </source>
</evidence>
<dbReference type="Proteomes" id="UP000693970">
    <property type="component" value="Unassembled WGS sequence"/>
</dbReference>
<evidence type="ECO:0000256" key="3">
    <source>
        <dbReference type="ARBA" id="ARBA00022946"/>
    </source>
</evidence>
<reference evidence="5" key="1">
    <citation type="journal article" date="2021" name="Sci. Rep.">
        <title>Diploid genomic architecture of Nitzschia inconspicua, an elite biomass production diatom.</title>
        <authorList>
            <person name="Oliver A."/>
            <person name="Podell S."/>
            <person name="Pinowska A."/>
            <person name="Traller J.C."/>
            <person name="Smith S.R."/>
            <person name="McClure R."/>
            <person name="Beliaev A."/>
            <person name="Bohutskyi P."/>
            <person name="Hill E.A."/>
            <person name="Rabines A."/>
            <person name="Zheng H."/>
            <person name="Allen L.Z."/>
            <person name="Kuo A."/>
            <person name="Grigoriev I.V."/>
            <person name="Allen A.E."/>
            <person name="Hazlebeck D."/>
            <person name="Allen E.E."/>
        </authorList>
    </citation>
    <scope>NUCLEOTIDE SEQUENCE</scope>
    <source>
        <strain evidence="5">Hildebrandi</strain>
    </source>
</reference>
<dbReference type="PANTHER" id="PTHR13126">
    <property type="entry name" value="CHAPERONE ATP11"/>
    <property type="match status" value="1"/>
</dbReference>
<dbReference type="PANTHER" id="PTHR13126:SF0">
    <property type="entry name" value="ATP SYNTHASE MITOCHONDRIAL F1 COMPLEX ASSEMBLY FACTOR 1"/>
    <property type="match status" value="1"/>
</dbReference>
<dbReference type="GO" id="GO:0033615">
    <property type="term" value="P:mitochondrial proton-transporting ATP synthase complex assembly"/>
    <property type="evidence" value="ECO:0007669"/>
    <property type="project" value="TreeGrafter"/>
</dbReference>
<evidence type="ECO:0000256" key="1">
    <source>
        <dbReference type="ARBA" id="ARBA00004173"/>
    </source>
</evidence>
<keyword evidence="4" id="KW-0496">Mitochondrion</keyword>
<accession>A0A9K3KL39</accession>
<dbReference type="EMBL" id="JAGRRH010000022">
    <property type="protein sequence ID" value="KAG7345351.1"/>
    <property type="molecule type" value="Genomic_DNA"/>
</dbReference>
<keyword evidence="3" id="KW-0809">Transit peptide</keyword>
<evidence type="ECO:0000256" key="2">
    <source>
        <dbReference type="ARBA" id="ARBA00009116"/>
    </source>
</evidence>